<evidence type="ECO:0000313" key="3">
    <source>
        <dbReference type="EMBL" id="TQN48559.1"/>
    </source>
</evidence>
<name>A0A543PWV9_9MICO</name>
<dbReference type="EMBL" id="VFQF01000001">
    <property type="protein sequence ID" value="TQN48559.1"/>
    <property type="molecule type" value="Genomic_DNA"/>
</dbReference>
<feature type="domain" description="Contractile injection system tube protein N-terminal" evidence="2">
    <location>
        <begin position="8"/>
        <end position="153"/>
    </location>
</feature>
<dbReference type="Pfam" id="PF19266">
    <property type="entry name" value="CIS_tube"/>
    <property type="match status" value="1"/>
</dbReference>
<feature type="region of interest" description="Disordered" evidence="1">
    <location>
        <begin position="154"/>
        <end position="232"/>
    </location>
</feature>
<organism evidence="3 4">
    <name type="scientific">Humibacillus xanthopallidus</name>
    <dbReference type="NCBI Taxonomy" id="412689"/>
    <lineage>
        <taxon>Bacteria</taxon>
        <taxon>Bacillati</taxon>
        <taxon>Actinomycetota</taxon>
        <taxon>Actinomycetes</taxon>
        <taxon>Micrococcales</taxon>
        <taxon>Intrasporangiaceae</taxon>
        <taxon>Humibacillus</taxon>
    </lineage>
</organism>
<evidence type="ECO:0000313" key="4">
    <source>
        <dbReference type="Proteomes" id="UP000320085"/>
    </source>
</evidence>
<dbReference type="OrthoDB" id="9815939at2"/>
<gene>
    <name evidence="3" type="ORF">FHX52_1698</name>
</gene>
<proteinExistence type="predicted"/>
<evidence type="ECO:0000256" key="1">
    <source>
        <dbReference type="SAM" id="MobiDB-lite"/>
    </source>
</evidence>
<evidence type="ECO:0000259" key="2">
    <source>
        <dbReference type="Pfam" id="PF19266"/>
    </source>
</evidence>
<dbReference type="InterPro" id="IPR045361">
    <property type="entry name" value="CIS_tube_prot_N"/>
</dbReference>
<feature type="compositionally biased region" description="Low complexity" evidence="1">
    <location>
        <begin position="164"/>
        <end position="174"/>
    </location>
</feature>
<comment type="caution">
    <text evidence="3">The sequence shown here is derived from an EMBL/GenBank/DDBJ whole genome shotgun (WGS) entry which is preliminary data.</text>
</comment>
<protein>
    <recommendedName>
        <fullName evidence="2">Contractile injection system tube protein N-terminal domain-containing protein</fullName>
    </recommendedName>
</protein>
<accession>A0A543PWV9</accession>
<dbReference type="Proteomes" id="UP000320085">
    <property type="component" value="Unassembled WGS sequence"/>
</dbReference>
<sequence>MADQATLAKARLVEIELSDKEADSRETNPDATVKVQFNPETLKIVYSNTMQGGDQSGGGAIQFVSRSTTKLSVELWFDAALDGVQDVRRRTRMVAHFITPVRKGRGMAPPAVRFTWGSFLFEGVMDSMDESLELFSADGRPLRAKVTIGITSQRIQFHEPPAPSSGGSLPGTTPRQQARGGESLQQMMGRDSGRGTGAPGWQAVATANGIENPRRLPAGTFVDLSPSTGVRQ</sequence>
<dbReference type="AlphaFoldDB" id="A0A543PWV9"/>
<dbReference type="RefSeq" id="WP_141821476.1">
    <property type="nucleotide sequence ID" value="NZ_BAAAQC010000006.1"/>
</dbReference>
<reference evidence="3 4" key="1">
    <citation type="submission" date="2019-06" db="EMBL/GenBank/DDBJ databases">
        <title>Sequencing the genomes of 1000 actinobacteria strains.</title>
        <authorList>
            <person name="Klenk H.-P."/>
        </authorList>
    </citation>
    <scope>NUCLEOTIDE SEQUENCE [LARGE SCALE GENOMIC DNA]</scope>
    <source>
        <strain evidence="3 4">DSM 21776</strain>
    </source>
</reference>